<feature type="transmembrane region" description="Helical" evidence="13">
    <location>
        <begin position="12"/>
        <end position="29"/>
    </location>
</feature>
<dbReference type="Gene3D" id="3.30.565.10">
    <property type="entry name" value="Histidine kinase-like ATPase, C-terminal domain"/>
    <property type="match status" value="1"/>
</dbReference>
<dbReference type="InterPro" id="IPR036890">
    <property type="entry name" value="HATPase_C_sf"/>
</dbReference>
<name>A0A1G4S2K6_9BACL</name>
<evidence type="ECO:0000256" key="12">
    <source>
        <dbReference type="ARBA" id="ARBA00023136"/>
    </source>
</evidence>
<evidence type="ECO:0000256" key="3">
    <source>
        <dbReference type="ARBA" id="ARBA00012438"/>
    </source>
</evidence>
<evidence type="ECO:0000256" key="10">
    <source>
        <dbReference type="ARBA" id="ARBA00022989"/>
    </source>
</evidence>
<dbReference type="SUPFAM" id="SSF55874">
    <property type="entry name" value="ATPase domain of HSP90 chaperone/DNA topoisomerase II/histidine kinase"/>
    <property type="match status" value="1"/>
</dbReference>
<dbReference type="STRING" id="624147.SAMN04487970_102253"/>
<keyword evidence="10 13" id="KW-1133">Transmembrane helix</keyword>
<keyword evidence="12 13" id="KW-0472">Membrane</keyword>
<feature type="domain" description="Histidine kinase" evidence="14">
    <location>
        <begin position="121"/>
        <end position="328"/>
    </location>
</feature>
<keyword evidence="7" id="KW-0547">Nucleotide-binding</keyword>
<evidence type="ECO:0000313" key="16">
    <source>
        <dbReference type="Proteomes" id="UP000198601"/>
    </source>
</evidence>
<dbReference type="FunFam" id="3.30.565.10:FF:000057">
    <property type="entry name" value="Sensor histidine kinase"/>
    <property type="match status" value="1"/>
</dbReference>
<dbReference type="InterPro" id="IPR005467">
    <property type="entry name" value="His_kinase_dom"/>
</dbReference>
<evidence type="ECO:0000256" key="1">
    <source>
        <dbReference type="ARBA" id="ARBA00000085"/>
    </source>
</evidence>
<evidence type="ECO:0000256" key="8">
    <source>
        <dbReference type="ARBA" id="ARBA00022777"/>
    </source>
</evidence>
<dbReference type="PANTHER" id="PTHR45453:SF2">
    <property type="entry name" value="HISTIDINE KINASE"/>
    <property type="match status" value="1"/>
</dbReference>
<dbReference type="EMBL" id="FMTT01000022">
    <property type="protein sequence ID" value="SCW63463.1"/>
    <property type="molecule type" value="Genomic_DNA"/>
</dbReference>
<dbReference type="PANTHER" id="PTHR45453">
    <property type="entry name" value="PHOSPHATE REGULON SENSOR PROTEIN PHOR"/>
    <property type="match status" value="1"/>
</dbReference>
<accession>A0A1G4S2K6</accession>
<evidence type="ECO:0000256" key="13">
    <source>
        <dbReference type="SAM" id="Phobius"/>
    </source>
</evidence>
<keyword evidence="4" id="KW-1003">Cell membrane</keyword>
<dbReference type="InterPro" id="IPR003594">
    <property type="entry name" value="HATPase_dom"/>
</dbReference>
<dbReference type="Proteomes" id="UP000198601">
    <property type="component" value="Unassembled WGS sequence"/>
</dbReference>
<dbReference type="OrthoDB" id="9780487at2"/>
<keyword evidence="11" id="KW-0902">Two-component regulatory system</keyword>
<dbReference type="GO" id="GO:0005886">
    <property type="term" value="C:plasma membrane"/>
    <property type="evidence" value="ECO:0007669"/>
    <property type="project" value="UniProtKB-SubCell"/>
</dbReference>
<dbReference type="PROSITE" id="PS50109">
    <property type="entry name" value="HIS_KIN"/>
    <property type="match status" value="1"/>
</dbReference>
<evidence type="ECO:0000259" key="14">
    <source>
        <dbReference type="PROSITE" id="PS50109"/>
    </source>
</evidence>
<dbReference type="InterPro" id="IPR004358">
    <property type="entry name" value="Sig_transdc_His_kin-like_C"/>
</dbReference>
<dbReference type="GO" id="GO:0016036">
    <property type="term" value="P:cellular response to phosphate starvation"/>
    <property type="evidence" value="ECO:0007669"/>
    <property type="project" value="TreeGrafter"/>
</dbReference>
<dbReference type="RefSeq" id="WP_090673323.1">
    <property type="nucleotide sequence ID" value="NZ_FMTT01000022.1"/>
</dbReference>
<evidence type="ECO:0000256" key="4">
    <source>
        <dbReference type="ARBA" id="ARBA00022475"/>
    </source>
</evidence>
<comment type="subcellular location">
    <subcellularLocation>
        <location evidence="2">Cell membrane</location>
        <topology evidence="2">Multi-pass membrane protein</topology>
    </subcellularLocation>
</comment>
<evidence type="ECO:0000256" key="6">
    <source>
        <dbReference type="ARBA" id="ARBA00022692"/>
    </source>
</evidence>
<proteinExistence type="predicted"/>
<dbReference type="SMART" id="SM00387">
    <property type="entry name" value="HATPase_c"/>
    <property type="match status" value="1"/>
</dbReference>
<dbReference type="EC" id="2.7.13.3" evidence="3"/>
<evidence type="ECO:0000256" key="7">
    <source>
        <dbReference type="ARBA" id="ARBA00022741"/>
    </source>
</evidence>
<reference evidence="16" key="1">
    <citation type="submission" date="2016-10" db="EMBL/GenBank/DDBJ databases">
        <authorList>
            <person name="Varghese N."/>
            <person name="Submissions S."/>
        </authorList>
    </citation>
    <scope>NUCLEOTIDE SEQUENCE [LARGE SCALE GENOMIC DNA]</scope>
    <source>
        <strain evidence="16">CGMCC 1.8946</strain>
    </source>
</reference>
<sequence length="331" mass="38968">MRLFWKDHIPLLLFYLVQIILVPLLYWLTGEGRPFSIVVYGALLSSTVLAVYLSYRYFSLRRFYTQLNNPLEWGRETIQSMGESPLPDAVNRLFSHCDQYYQEELHRYRSSMEQHVIFINRWVHQMKTPISVIQLTVQDLEDTAADGIMEDLEKLRKGLEMVIYTSRLERFEQDFIVENVSLQKVVNQAVAENRRLFIRKGVTPNIQLIENWPVYSDRKWLQFMVGQILINAVNYTEGSGKNVYIHAYQQGDSIILEIRDEGIGITKEDLKRVFNPYYTGERGRQYHESTGMGLYLVREICNRLGHRVELDSEPRMGTTVRLEFSHKRVLT</sequence>
<evidence type="ECO:0000256" key="5">
    <source>
        <dbReference type="ARBA" id="ARBA00022679"/>
    </source>
</evidence>
<organism evidence="15 16">
    <name type="scientific">Paenibacillus tianmuensis</name>
    <dbReference type="NCBI Taxonomy" id="624147"/>
    <lineage>
        <taxon>Bacteria</taxon>
        <taxon>Bacillati</taxon>
        <taxon>Bacillota</taxon>
        <taxon>Bacilli</taxon>
        <taxon>Bacillales</taxon>
        <taxon>Paenibacillaceae</taxon>
        <taxon>Paenibacillus</taxon>
    </lineage>
</organism>
<dbReference type="GO" id="GO:0004721">
    <property type="term" value="F:phosphoprotein phosphatase activity"/>
    <property type="evidence" value="ECO:0007669"/>
    <property type="project" value="TreeGrafter"/>
</dbReference>
<comment type="catalytic activity">
    <reaction evidence="1">
        <text>ATP + protein L-histidine = ADP + protein N-phospho-L-histidine.</text>
        <dbReference type="EC" id="2.7.13.3"/>
    </reaction>
</comment>
<dbReference type="Pfam" id="PF02518">
    <property type="entry name" value="HATPase_c"/>
    <property type="match status" value="1"/>
</dbReference>
<evidence type="ECO:0000256" key="9">
    <source>
        <dbReference type="ARBA" id="ARBA00022840"/>
    </source>
</evidence>
<dbReference type="AlphaFoldDB" id="A0A1G4S2K6"/>
<dbReference type="GO" id="GO:0005524">
    <property type="term" value="F:ATP binding"/>
    <property type="evidence" value="ECO:0007669"/>
    <property type="project" value="UniProtKB-KW"/>
</dbReference>
<gene>
    <name evidence="15" type="ORF">SAMN04487970_102253</name>
</gene>
<keyword evidence="6 13" id="KW-0812">Transmembrane</keyword>
<evidence type="ECO:0000313" key="15">
    <source>
        <dbReference type="EMBL" id="SCW63463.1"/>
    </source>
</evidence>
<keyword evidence="5" id="KW-0808">Transferase</keyword>
<dbReference type="GO" id="GO:0000155">
    <property type="term" value="F:phosphorelay sensor kinase activity"/>
    <property type="evidence" value="ECO:0007669"/>
    <property type="project" value="TreeGrafter"/>
</dbReference>
<evidence type="ECO:0000256" key="11">
    <source>
        <dbReference type="ARBA" id="ARBA00023012"/>
    </source>
</evidence>
<keyword evidence="9" id="KW-0067">ATP-binding</keyword>
<evidence type="ECO:0000256" key="2">
    <source>
        <dbReference type="ARBA" id="ARBA00004651"/>
    </source>
</evidence>
<keyword evidence="16" id="KW-1185">Reference proteome</keyword>
<dbReference type="InterPro" id="IPR050351">
    <property type="entry name" value="BphY/WalK/GraS-like"/>
</dbReference>
<dbReference type="PRINTS" id="PR00344">
    <property type="entry name" value="BCTRLSENSOR"/>
</dbReference>
<feature type="transmembrane region" description="Helical" evidence="13">
    <location>
        <begin position="35"/>
        <end position="55"/>
    </location>
</feature>
<protein>
    <recommendedName>
        <fullName evidence="3">histidine kinase</fullName>
        <ecNumber evidence="3">2.7.13.3</ecNumber>
    </recommendedName>
</protein>
<keyword evidence="8 15" id="KW-0418">Kinase</keyword>